<accession>A0ABQ7BUB1</accession>
<sequence>MCFHIDPASQAGLDAERKPLENLQGHWGSKSLALSTKLLMGWNARSRVLRQFQGLICTKQKFWGQNVKCEEPRDQRCKISEASHCSAVSCRALNVKNPDCSILLARSKLISEQSRAPIELCVKLWLARFVFLDPSLKLSVRKAHNDHLKNINPLDSSLSA</sequence>
<keyword evidence="2" id="KW-1185">Reference proteome</keyword>
<proteinExistence type="predicted"/>
<evidence type="ECO:0000313" key="2">
    <source>
        <dbReference type="Proteomes" id="UP000266723"/>
    </source>
</evidence>
<protein>
    <submittedName>
        <fullName evidence="1">Uncharacterized protein</fullName>
    </submittedName>
</protein>
<name>A0ABQ7BUB1_BRACR</name>
<reference evidence="1 2" key="1">
    <citation type="journal article" date="2020" name="BMC Genomics">
        <title>Intraspecific diversification of the crop wild relative Brassica cretica Lam. using demographic model selection.</title>
        <authorList>
            <person name="Kioukis A."/>
            <person name="Michalopoulou V.A."/>
            <person name="Briers L."/>
            <person name="Pirintsos S."/>
            <person name="Studholme D.J."/>
            <person name="Pavlidis P."/>
            <person name="Sarris P.F."/>
        </authorList>
    </citation>
    <scope>NUCLEOTIDE SEQUENCE [LARGE SCALE GENOMIC DNA]</scope>
    <source>
        <strain evidence="2">cv. PFS-1207/04</strain>
    </source>
</reference>
<gene>
    <name evidence="1" type="ORF">DY000_02001616</name>
</gene>
<evidence type="ECO:0000313" key="1">
    <source>
        <dbReference type="EMBL" id="KAF3542967.1"/>
    </source>
</evidence>
<dbReference type="Proteomes" id="UP000266723">
    <property type="component" value="Unassembled WGS sequence"/>
</dbReference>
<comment type="caution">
    <text evidence="1">The sequence shown here is derived from an EMBL/GenBank/DDBJ whole genome shotgun (WGS) entry which is preliminary data.</text>
</comment>
<organism evidence="1 2">
    <name type="scientific">Brassica cretica</name>
    <name type="common">Mustard</name>
    <dbReference type="NCBI Taxonomy" id="69181"/>
    <lineage>
        <taxon>Eukaryota</taxon>
        <taxon>Viridiplantae</taxon>
        <taxon>Streptophyta</taxon>
        <taxon>Embryophyta</taxon>
        <taxon>Tracheophyta</taxon>
        <taxon>Spermatophyta</taxon>
        <taxon>Magnoliopsida</taxon>
        <taxon>eudicotyledons</taxon>
        <taxon>Gunneridae</taxon>
        <taxon>Pentapetalae</taxon>
        <taxon>rosids</taxon>
        <taxon>malvids</taxon>
        <taxon>Brassicales</taxon>
        <taxon>Brassicaceae</taxon>
        <taxon>Brassiceae</taxon>
        <taxon>Brassica</taxon>
    </lineage>
</organism>
<dbReference type="EMBL" id="QGKV02000832">
    <property type="protein sequence ID" value="KAF3542967.1"/>
    <property type="molecule type" value="Genomic_DNA"/>
</dbReference>